<protein>
    <submittedName>
        <fullName evidence="1">Uncharacterized protein</fullName>
    </submittedName>
</protein>
<accession>A0A0E9U014</accession>
<reference evidence="1" key="2">
    <citation type="journal article" date="2015" name="Fish Shellfish Immunol.">
        <title>Early steps in the European eel (Anguilla anguilla)-Vibrio vulnificus interaction in the gills: Role of the RtxA13 toxin.</title>
        <authorList>
            <person name="Callol A."/>
            <person name="Pajuelo D."/>
            <person name="Ebbesson L."/>
            <person name="Teles M."/>
            <person name="MacKenzie S."/>
            <person name="Amaro C."/>
        </authorList>
    </citation>
    <scope>NUCLEOTIDE SEQUENCE</scope>
</reference>
<proteinExistence type="predicted"/>
<dbReference type="AlphaFoldDB" id="A0A0E9U014"/>
<sequence length="29" mass="3453">MVDINTFSDWDRSPRRLRALLVWSGFSQV</sequence>
<name>A0A0E9U014_ANGAN</name>
<dbReference type="EMBL" id="GBXM01049495">
    <property type="protein sequence ID" value="JAH59082.1"/>
    <property type="molecule type" value="Transcribed_RNA"/>
</dbReference>
<evidence type="ECO:0000313" key="1">
    <source>
        <dbReference type="EMBL" id="JAH59082.1"/>
    </source>
</evidence>
<organism evidence="1">
    <name type="scientific">Anguilla anguilla</name>
    <name type="common">European freshwater eel</name>
    <name type="synonym">Muraena anguilla</name>
    <dbReference type="NCBI Taxonomy" id="7936"/>
    <lineage>
        <taxon>Eukaryota</taxon>
        <taxon>Metazoa</taxon>
        <taxon>Chordata</taxon>
        <taxon>Craniata</taxon>
        <taxon>Vertebrata</taxon>
        <taxon>Euteleostomi</taxon>
        <taxon>Actinopterygii</taxon>
        <taxon>Neopterygii</taxon>
        <taxon>Teleostei</taxon>
        <taxon>Anguilliformes</taxon>
        <taxon>Anguillidae</taxon>
        <taxon>Anguilla</taxon>
    </lineage>
</organism>
<reference evidence="1" key="1">
    <citation type="submission" date="2014-11" db="EMBL/GenBank/DDBJ databases">
        <authorList>
            <person name="Amaro Gonzalez C."/>
        </authorList>
    </citation>
    <scope>NUCLEOTIDE SEQUENCE</scope>
</reference>